<dbReference type="GO" id="GO:0008270">
    <property type="term" value="F:zinc ion binding"/>
    <property type="evidence" value="ECO:0007669"/>
    <property type="project" value="UniProtKB-KW"/>
</dbReference>
<keyword evidence="3" id="KW-0862">Zinc</keyword>
<feature type="domain" description="SP-RING-type" evidence="5">
    <location>
        <begin position="120"/>
        <end position="208"/>
    </location>
</feature>
<evidence type="ECO:0000256" key="2">
    <source>
        <dbReference type="ARBA" id="ARBA00022771"/>
    </source>
</evidence>
<dbReference type="GO" id="GO:0016925">
    <property type="term" value="P:protein sumoylation"/>
    <property type="evidence" value="ECO:0007669"/>
    <property type="project" value="TreeGrafter"/>
</dbReference>
<keyword evidence="2 4" id="KW-0863">Zinc-finger</keyword>
<reference evidence="7" key="1">
    <citation type="submission" date="2010-09" db="EMBL/GenBank/DDBJ databases">
        <title>The genome sequence of Geomyces destructans 20631-21.</title>
        <authorList>
            <consortium name="The Broad Institute Genome Sequencing Platform"/>
            <person name="Cuomo C.A."/>
            <person name="Blehert D.S."/>
            <person name="Lorch J.M."/>
            <person name="Young S.K."/>
            <person name="Zeng Q."/>
            <person name="Gargeya S."/>
            <person name="Fitzgerald M."/>
            <person name="Haas B."/>
            <person name="Abouelleil A."/>
            <person name="Alvarado L."/>
            <person name="Arachchi H.M."/>
            <person name="Berlin A."/>
            <person name="Brown A."/>
            <person name="Chapman S.B."/>
            <person name="Chen Z."/>
            <person name="Dunbar C."/>
            <person name="Freedman E."/>
            <person name="Gearin G."/>
            <person name="Gellesch M."/>
            <person name="Goldberg J."/>
            <person name="Griggs A."/>
            <person name="Gujja S."/>
            <person name="Heiman D."/>
            <person name="Howarth C."/>
            <person name="Larson L."/>
            <person name="Lui A."/>
            <person name="MacDonald P.J.P."/>
            <person name="Montmayeur A."/>
            <person name="Murphy C."/>
            <person name="Neiman D."/>
            <person name="Pearson M."/>
            <person name="Priest M."/>
            <person name="Roberts A."/>
            <person name="Saif S."/>
            <person name="Shea T."/>
            <person name="Shenoy N."/>
            <person name="Sisk P."/>
            <person name="Stolte C."/>
            <person name="Sykes S."/>
            <person name="Wortman J."/>
            <person name="Nusbaum C."/>
            <person name="Birren B."/>
        </authorList>
    </citation>
    <scope>NUCLEOTIDE SEQUENCE [LARGE SCALE GENOMIC DNA]</scope>
    <source>
        <strain evidence="7">ATCC MYA-4855 / 20631-21</strain>
    </source>
</reference>
<dbReference type="Gene3D" id="3.30.40.10">
    <property type="entry name" value="Zinc/RING finger domain, C3HC4 (zinc finger)"/>
    <property type="match status" value="1"/>
</dbReference>
<dbReference type="GO" id="GO:0000785">
    <property type="term" value="C:chromatin"/>
    <property type="evidence" value="ECO:0007669"/>
    <property type="project" value="TreeGrafter"/>
</dbReference>
<dbReference type="PANTHER" id="PTHR10782">
    <property type="entry name" value="ZINC FINGER MIZ DOMAIN-CONTAINING PROTEIN"/>
    <property type="match status" value="1"/>
</dbReference>
<dbReference type="InterPro" id="IPR018818">
    <property type="entry name" value="Stb3"/>
</dbReference>
<dbReference type="PANTHER" id="PTHR10782:SF4">
    <property type="entry name" value="TONALLI, ISOFORM E"/>
    <property type="match status" value="1"/>
</dbReference>
<keyword evidence="1" id="KW-0479">Metal-binding</keyword>
<dbReference type="PROSITE" id="PS51044">
    <property type="entry name" value="ZF_SP_RING"/>
    <property type="match status" value="1"/>
</dbReference>
<dbReference type="EMBL" id="GL573186">
    <property type="protein sequence ID" value="ELR04422.1"/>
    <property type="molecule type" value="Genomic_DNA"/>
</dbReference>
<gene>
    <name evidence="6" type="ORF">GMDG_01498</name>
</gene>
<accession>L8FU55</accession>
<organism evidence="6 7">
    <name type="scientific">Pseudogymnoascus destructans (strain ATCC MYA-4855 / 20631-21)</name>
    <name type="common">Bat white-nose syndrome fungus</name>
    <name type="synonym">Geomyces destructans</name>
    <dbReference type="NCBI Taxonomy" id="658429"/>
    <lineage>
        <taxon>Eukaryota</taxon>
        <taxon>Fungi</taxon>
        <taxon>Dikarya</taxon>
        <taxon>Ascomycota</taxon>
        <taxon>Pezizomycotina</taxon>
        <taxon>Leotiomycetes</taxon>
        <taxon>Thelebolales</taxon>
        <taxon>Thelebolaceae</taxon>
        <taxon>Pseudogymnoascus</taxon>
    </lineage>
</organism>
<dbReference type="InterPro" id="IPR004181">
    <property type="entry name" value="Znf_MIZ"/>
</dbReference>
<dbReference type="VEuPathDB" id="FungiDB:GMDG_01498"/>
<dbReference type="InterPro" id="IPR013083">
    <property type="entry name" value="Znf_RING/FYVE/PHD"/>
</dbReference>
<sequence>MKPTGFIATDTEWPPTILIDMNDSAIIIQRKGSYGHSRDQPVDITPHVFSYGPAKKNSLAITVLNAPGARNGIPYSIAIEVVEVFQHQQIVDMCLKTQRITAKDVIEDIRLKLSERNVDEDDDVALVSAKLTIALRDPLTASIFTTLVRDVQCRHRECFDLETFLMSRSNKQEFTCMPDAWPLCSGDTRPRLLRVDEFLVSVREKLEEDGDLEVKAILVAEDGSWTAKPEALPAERSKSWGSSGSLAGGVVEASPRPAVKSDFNVRDGSVGSMCSQNGFEMTGSITPTLLAKHHLPKILLNNGPLDIRHIIGYLTISIPEFSSIQPANQPRLDDW</sequence>
<dbReference type="STRING" id="658429.L8FU55"/>
<dbReference type="GO" id="GO:0061665">
    <property type="term" value="F:SUMO ligase activity"/>
    <property type="evidence" value="ECO:0007669"/>
    <property type="project" value="TreeGrafter"/>
</dbReference>
<dbReference type="Proteomes" id="UP000011064">
    <property type="component" value="Unassembled WGS sequence"/>
</dbReference>
<dbReference type="InParanoid" id="L8FU55"/>
<evidence type="ECO:0000256" key="3">
    <source>
        <dbReference type="ARBA" id="ARBA00022833"/>
    </source>
</evidence>
<protein>
    <recommendedName>
        <fullName evidence="5">SP-RING-type domain-containing protein</fullName>
    </recommendedName>
</protein>
<keyword evidence="7" id="KW-1185">Reference proteome</keyword>
<evidence type="ECO:0000313" key="7">
    <source>
        <dbReference type="Proteomes" id="UP000011064"/>
    </source>
</evidence>
<evidence type="ECO:0000313" key="6">
    <source>
        <dbReference type="EMBL" id="ELR04422.1"/>
    </source>
</evidence>
<evidence type="ECO:0000256" key="1">
    <source>
        <dbReference type="ARBA" id="ARBA00022723"/>
    </source>
</evidence>
<name>L8FU55_PSED2</name>
<evidence type="ECO:0000256" key="4">
    <source>
        <dbReference type="PROSITE-ProRule" id="PRU00452"/>
    </source>
</evidence>
<evidence type="ECO:0000259" key="5">
    <source>
        <dbReference type="PROSITE" id="PS51044"/>
    </source>
</evidence>
<dbReference type="AlphaFoldDB" id="L8FU55"/>
<proteinExistence type="predicted"/>
<dbReference type="Pfam" id="PF10330">
    <property type="entry name" value="Stb3"/>
    <property type="match status" value="1"/>
</dbReference>
<dbReference type="HOGENOM" id="CLU_829299_0_0_1"/>